<dbReference type="GO" id="GO:0009307">
    <property type="term" value="P:DNA restriction-modification system"/>
    <property type="evidence" value="ECO:0007669"/>
    <property type="project" value="InterPro"/>
</dbReference>
<reference evidence="5" key="1">
    <citation type="submission" date="2020-09" db="EMBL/GenBank/DDBJ databases">
        <title>Hoyosella lacisalsi sp. nov., a halotolerant actinobacterium isolated from soil of Lake Gudzhirganskoe.</title>
        <authorList>
            <person name="Yang Q."/>
            <person name="Guo P.Y."/>
            <person name="Liu S.W."/>
            <person name="Li F.N."/>
            <person name="Sun C.H."/>
        </authorList>
    </citation>
    <scope>NUCLEOTIDE SEQUENCE</scope>
    <source>
        <strain evidence="5">G463</strain>
    </source>
</reference>
<accession>A0A927JC84</accession>
<keyword evidence="2 5" id="KW-0255">Endonuclease</keyword>
<evidence type="ECO:0000256" key="2">
    <source>
        <dbReference type="ARBA" id="ARBA00022759"/>
    </source>
</evidence>
<dbReference type="Pfam" id="PF09126">
    <property type="entry name" value="NaeI"/>
    <property type="match status" value="1"/>
</dbReference>
<dbReference type="SUPFAM" id="SSF52980">
    <property type="entry name" value="Restriction endonuclease-like"/>
    <property type="match status" value="1"/>
</dbReference>
<dbReference type="GO" id="GO:0009036">
    <property type="term" value="F:type II site-specific deoxyribonuclease activity"/>
    <property type="evidence" value="ECO:0007669"/>
    <property type="project" value="InterPro"/>
</dbReference>
<protein>
    <submittedName>
        <fullName evidence="5">NaeI family type II restriction endonuclease</fullName>
    </submittedName>
</protein>
<comment type="caution">
    <text evidence="5">The sequence shown here is derived from an EMBL/GenBank/DDBJ whole genome shotgun (WGS) entry which is preliminary data.</text>
</comment>
<dbReference type="InterPro" id="IPR037057">
    <property type="entry name" value="DNA_rep_MutH/T2_RE_sf"/>
</dbReference>
<keyword evidence="1" id="KW-0540">Nuclease</keyword>
<dbReference type="Gene3D" id="3.40.600.10">
    <property type="entry name" value="DNA mismatch repair MutH/Restriction endonuclease, type II"/>
    <property type="match status" value="1"/>
</dbReference>
<dbReference type="EMBL" id="JACYWE010000003">
    <property type="protein sequence ID" value="MBD8505982.1"/>
    <property type="molecule type" value="Genomic_DNA"/>
</dbReference>
<dbReference type="InterPro" id="IPR015210">
    <property type="entry name" value="NaeI"/>
</dbReference>
<evidence type="ECO:0000256" key="3">
    <source>
        <dbReference type="ARBA" id="ARBA00022801"/>
    </source>
</evidence>
<evidence type="ECO:0000259" key="4">
    <source>
        <dbReference type="Pfam" id="PF09126"/>
    </source>
</evidence>
<organism evidence="5 6">
    <name type="scientific">Lolliginicoccus lacisalsi</name>
    <dbReference type="NCBI Taxonomy" id="2742202"/>
    <lineage>
        <taxon>Bacteria</taxon>
        <taxon>Bacillati</taxon>
        <taxon>Actinomycetota</taxon>
        <taxon>Actinomycetes</taxon>
        <taxon>Mycobacteriales</taxon>
        <taxon>Hoyosellaceae</taxon>
        <taxon>Lolliginicoccus</taxon>
    </lineage>
</organism>
<keyword evidence="6" id="KW-1185">Reference proteome</keyword>
<feature type="domain" description="Type II restriction enzyme NaeI" evidence="4">
    <location>
        <begin position="42"/>
        <end position="326"/>
    </location>
</feature>
<evidence type="ECO:0000313" key="6">
    <source>
        <dbReference type="Proteomes" id="UP000642993"/>
    </source>
</evidence>
<dbReference type="Proteomes" id="UP000642993">
    <property type="component" value="Unassembled WGS sequence"/>
</dbReference>
<keyword evidence="3" id="KW-0378">Hydrolase</keyword>
<gene>
    <name evidence="5" type="ORF">HT102_05735</name>
</gene>
<evidence type="ECO:0000313" key="5">
    <source>
        <dbReference type="EMBL" id="MBD8505982.1"/>
    </source>
</evidence>
<sequence>MASASPEPVPADDGLALFATSDLVPAGGGPAVVMPDDDALHLVVAALRGADPGGERLAAGFRSTFDQLYDGQHTGRYRWDQLYKTEKTHFGTLIESNLRREFRDVLEDGALLDYRIQGLDVDCKFSQRMGGWMLPPEALGHLVLVCTASDEDGTWSLGVARAMPGLCRTSVNRDGKTTFTPAGVASVVWLFHDAELPPNVLLRVDRQIVDRIFAARTGQRRVNELFRLVTGRRIGRNTVATVAEQDDYMKRVRANGGARSTLQAEGIVIAGGDYQAHRQIAADLGAVVPRPGEFVSFPLVPSGPGDILPSVVLEGQRWRLARPGEPPAVPAPTLPHARAS</sequence>
<proteinExistence type="predicted"/>
<evidence type="ECO:0000256" key="1">
    <source>
        <dbReference type="ARBA" id="ARBA00022722"/>
    </source>
</evidence>
<dbReference type="CDD" id="cd22338">
    <property type="entry name" value="NaeI-like"/>
    <property type="match status" value="1"/>
</dbReference>
<name>A0A927JC84_9ACTN</name>
<dbReference type="AlphaFoldDB" id="A0A927JC84"/>
<dbReference type="Gene3D" id="1.10.10.10">
    <property type="entry name" value="Winged helix-like DNA-binding domain superfamily/Winged helix DNA-binding domain"/>
    <property type="match status" value="1"/>
</dbReference>
<dbReference type="InterPro" id="IPR036388">
    <property type="entry name" value="WH-like_DNA-bd_sf"/>
</dbReference>
<dbReference type="GO" id="GO:0003677">
    <property type="term" value="F:DNA binding"/>
    <property type="evidence" value="ECO:0007669"/>
    <property type="project" value="InterPro"/>
</dbReference>
<dbReference type="InterPro" id="IPR011335">
    <property type="entry name" value="Restrct_endonuc-II-like"/>
</dbReference>